<keyword evidence="5 7" id="KW-1133">Transmembrane helix</keyword>
<evidence type="ECO:0000256" key="4">
    <source>
        <dbReference type="ARBA" id="ARBA00022824"/>
    </source>
</evidence>
<comment type="subunit">
    <text evidence="7">Component of the dolichol-phosphate mannose (DPM) synthase complex.</text>
</comment>
<comment type="function">
    <text evidence="7">Stabilizer subunit of the dolichol-phosphate mannose (DPM) synthase complex; tethers catalytic subunit to the ER.</text>
</comment>
<dbReference type="GO" id="GO:0016757">
    <property type="term" value="F:glycosyltransferase activity"/>
    <property type="evidence" value="ECO:0007669"/>
    <property type="project" value="UniProtKB-KW"/>
</dbReference>
<accession>A0A9E7G462</accession>
<dbReference type="Pfam" id="PF08285">
    <property type="entry name" value="DPM3"/>
    <property type="match status" value="1"/>
</dbReference>
<evidence type="ECO:0000256" key="5">
    <source>
        <dbReference type="ARBA" id="ARBA00022989"/>
    </source>
</evidence>
<dbReference type="OrthoDB" id="2014333at2759"/>
<keyword evidence="3 7" id="KW-0812">Transmembrane</keyword>
<name>A0A9E7G462_9LILI</name>
<dbReference type="Proteomes" id="UP001055439">
    <property type="component" value="Chromosome 5"/>
</dbReference>
<evidence type="ECO:0000256" key="3">
    <source>
        <dbReference type="ARBA" id="ARBA00022692"/>
    </source>
</evidence>
<gene>
    <name evidence="8" type="ORF">MUK42_20158</name>
</gene>
<comment type="pathway">
    <text evidence="7">Protein modification; protein glycosylation.</text>
</comment>
<feature type="non-terminal residue" evidence="8">
    <location>
        <position position="1"/>
    </location>
</feature>
<comment type="similarity">
    <text evidence="2 7">Belongs to the DPM3 family.</text>
</comment>
<keyword evidence="9" id="KW-1185">Reference proteome</keyword>
<comment type="subcellular location">
    <subcellularLocation>
        <location evidence="1 7">Endoplasmic reticulum membrane</location>
        <topology evidence="1 7">Multi-pass membrane protein</topology>
    </subcellularLocation>
</comment>
<dbReference type="AlphaFoldDB" id="A0A9E7G462"/>
<dbReference type="EMBL" id="CP097507">
    <property type="protein sequence ID" value="URE07886.1"/>
    <property type="molecule type" value="Genomic_DNA"/>
</dbReference>
<sequence length="114" mass="12444">STFFLPLPFISVSGDDRERATTGNQREAQAAGNSIKLNATLKMKHILKIMALLVAVAGIWISLLETSVVPHSYTWLLPVYLVVSLGCYGLLMVGIGLMLFPTCPQEASLLQRLL</sequence>
<evidence type="ECO:0000313" key="9">
    <source>
        <dbReference type="Proteomes" id="UP001055439"/>
    </source>
</evidence>
<feature type="transmembrane region" description="Helical" evidence="7">
    <location>
        <begin position="46"/>
        <end position="63"/>
    </location>
</feature>
<reference evidence="8" key="1">
    <citation type="submission" date="2022-05" db="EMBL/GenBank/DDBJ databases">
        <title>The Musa troglodytarum L. genome provides insights into the mechanism of non-climacteric behaviour and enrichment of carotenoids.</title>
        <authorList>
            <person name="Wang J."/>
        </authorList>
    </citation>
    <scope>NUCLEOTIDE SEQUENCE</scope>
    <source>
        <tissue evidence="8">Leaf</tissue>
    </source>
</reference>
<dbReference type="GO" id="GO:0005789">
    <property type="term" value="C:endoplasmic reticulum membrane"/>
    <property type="evidence" value="ECO:0007669"/>
    <property type="project" value="UniProtKB-SubCell"/>
</dbReference>
<dbReference type="PANTHER" id="PTHR16433:SF0">
    <property type="entry name" value="DOLICHOL-PHOSPHATE MANNOSYLTRANSFERASE SUBUNIT 3"/>
    <property type="match status" value="1"/>
</dbReference>
<keyword evidence="8" id="KW-0328">Glycosyltransferase</keyword>
<keyword evidence="8" id="KW-0808">Transferase</keyword>
<dbReference type="GO" id="GO:0033185">
    <property type="term" value="C:dolichol-phosphate-mannose synthase complex"/>
    <property type="evidence" value="ECO:0007669"/>
    <property type="project" value="TreeGrafter"/>
</dbReference>
<evidence type="ECO:0000256" key="1">
    <source>
        <dbReference type="ARBA" id="ARBA00004477"/>
    </source>
</evidence>
<evidence type="ECO:0000256" key="6">
    <source>
        <dbReference type="ARBA" id="ARBA00023136"/>
    </source>
</evidence>
<evidence type="ECO:0000256" key="2">
    <source>
        <dbReference type="ARBA" id="ARBA00010430"/>
    </source>
</evidence>
<dbReference type="GO" id="GO:0006506">
    <property type="term" value="P:GPI anchor biosynthetic process"/>
    <property type="evidence" value="ECO:0007669"/>
    <property type="project" value="TreeGrafter"/>
</dbReference>
<organism evidence="8 9">
    <name type="scientific">Musa troglodytarum</name>
    <name type="common">fe'i banana</name>
    <dbReference type="NCBI Taxonomy" id="320322"/>
    <lineage>
        <taxon>Eukaryota</taxon>
        <taxon>Viridiplantae</taxon>
        <taxon>Streptophyta</taxon>
        <taxon>Embryophyta</taxon>
        <taxon>Tracheophyta</taxon>
        <taxon>Spermatophyta</taxon>
        <taxon>Magnoliopsida</taxon>
        <taxon>Liliopsida</taxon>
        <taxon>Zingiberales</taxon>
        <taxon>Musaceae</taxon>
        <taxon>Musa</taxon>
    </lineage>
</organism>
<feature type="transmembrane region" description="Helical" evidence="7">
    <location>
        <begin position="75"/>
        <end position="100"/>
    </location>
</feature>
<evidence type="ECO:0000256" key="7">
    <source>
        <dbReference type="RuleBase" id="RU365085"/>
    </source>
</evidence>
<keyword evidence="6 7" id="KW-0472">Membrane</keyword>
<dbReference type="PANTHER" id="PTHR16433">
    <property type="entry name" value="DOLICHOL-PHOSPHATE MANNOSYLTRANSFERASE SUBUNIT 3"/>
    <property type="match status" value="1"/>
</dbReference>
<dbReference type="InterPro" id="IPR013174">
    <property type="entry name" value="DPM3"/>
</dbReference>
<keyword evidence="4 7" id="KW-0256">Endoplasmic reticulum</keyword>
<proteinExistence type="inferred from homology"/>
<protein>
    <recommendedName>
        <fullName evidence="7">Dolichol-phosphate mannosyltransferase subunit 3</fullName>
    </recommendedName>
</protein>
<evidence type="ECO:0000313" key="8">
    <source>
        <dbReference type="EMBL" id="URE07886.1"/>
    </source>
</evidence>